<evidence type="ECO:0000313" key="3">
    <source>
        <dbReference type="Proteomes" id="UP000694523"/>
    </source>
</evidence>
<name>A0A8C6WFC2_9GOBI</name>
<organism evidence="2 3">
    <name type="scientific">Neogobius melanostomus</name>
    <name type="common">round goby</name>
    <dbReference type="NCBI Taxonomy" id="47308"/>
    <lineage>
        <taxon>Eukaryota</taxon>
        <taxon>Metazoa</taxon>
        <taxon>Chordata</taxon>
        <taxon>Craniata</taxon>
        <taxon>Vertebrata</taxon>
        <taxon>Euteleostomi</taxon>
        <taxon>Actinopterygii</taxon>
        <taxon>Neopterygii</taxon>
        <taxon>Teleostei</taxon>
        <taxon>Neoteleostei</taxon>
        <taxon>Acanthomorphata</taxon>
        <taxon>Gobiaria</taxon>
        <taxon>Gobiiformes</taxon>
        <taxon>Gobioidei</taxon>
        <taxon>Gobiidae</taxon>
        <taxon>Benthophilinae</taxon>
        <taxon>Neogobiini</taxon>
        <taxon>Neogobius</taxon>
    </lineage>
</organism>
<proteinExistence type="predicted"/>
<dbReference type="Ensembl" id="ENSNMLT00000003167.1">
    <property type="protein sequence ID" value="ENSNMLP00000002752.1"/>
    <property type="gene ID" value="ENSNMLG00000001985.1"/>
</dbReference>
<protein>
    <submittedName>
        <fullName evidence="2">Uncharacterized protein</fullName>
    </submittedName>
</protein>
<reference evidence="2" key="1">
    <citation type="submission" date="2025-08" db="UniProtKB">
        <authorList>
            <consortium name="Ensembl"/>
        </authorList>
    </citation>
    <scope>IDENTIFICATION</scope>
</reference>
<accession>A0A8C6WFC2</accession>
<keyword evidence="3" id="KW-1185">Reference proteome</keyword>
<feature type="compositionally biased region" description="Acidic residues" evidence="1">
    <location>
        <begin position="1"/>
        <end position="10"/>
    </location>
</feature>
<evidence type="ECO:0000256" key="1">
    <source>
        <dbReference type="SAM" id="MobiDB-lite"/>
    </source>
</evidence>
<evidence type="ECO:0000313" key="2">
    <source>
        <dbReference type="Ensembl" id="ENSNMLP00000002752.1"/>
    </source>
</evidence>
<dbReference type="AlphaFoldDB" id="A0A8C6WFC2"/>
<dbReference type="Proteomes" id="UP000694523">
    <property type="component" value="Unplaced"/>
</dbReference>
<sequence length="91" mass="10443">MGTTDLDDFLDPLPMHGRDLGVNPDDLMEAPEPEQENKQEILENKDVFQAKNLVDVMKRSHVARQKLLRLGCSKTWRFSSTRPTVKNNSTF</sequence>
<feature type="region of interest" description="Disordered" evidence="1">
    <location>
        <begin position="1"/>
        <end position="37"/>
    </location>
</feature>
<reference evidence="2" key="2">
    <citation type="submission" date="2025-09" db="UniProtKB">
        <authorList>
            <consortium name="Ensembl"/>
        </authorList>
    </citation>
    <scope>IDENTIFICATION</scope>
</reference>